<dbReference type="AlphaFoldDB" id="A0A840QFT6"/>
<comment type="caution">
    <text evidence="1">The sequence shown here is derived from an EMBL/GenBank/DDBJ whole genome shotgun (WGS) entry which is preliminary data.</text>
</comment>
<reference evidence="1 2" key="1">
    <citation type="submission" date="2020-08" db="EMBL/GenBank/DDBJ databases">
        <title>Sequencing the genomes of 1000 actinobacteria strains.</title>
        <authorList>
            <person name="Klenk H.-P."/>
        </authorList>
    </citation>
    <scope>NUCLEOTIDE SEQUENCE [LARGE SCALE GENOMIC DNA]</scope>
    <source>
        <strain evidence="1 2">DSM 45584</strain>
    </source>
</reference>
<keyword evidence="2" id="KW-1185">Reference proteome</keyword>
<evidence type="ECO:0000313" key="1">
    <source>
        <dbReference type="EMBL" id="MBB5158941.1"/>
    </source>
</evidence>
<protein>
    <submittedName>
        <fullName evidence="1">Uncharacterized protein</fullName>
    </submittedName>
</protein>
<accession>A0A840QFT6</accession>
<proteinExistence type="predicted"/>
<dbReference type="Proteomes" id="UP000584374">
    <property type="component" value="Unassembled WGS sequence"/>
</dbReference>
<dbReference type="RefSeq" id="WP_184731036.1">
    <property type="nucleotide sequence ID" value="NZ_JACHIW010000002.1"/>
</dbReference>
<dbReference type="EMBL" id="JACHIW010000002">
    <property type="protein sequence ID" value="MBB5158941.1"/>
    <property type="molecule type" value="Genomic_DNA"/>
</dbReference>
<sequence length="65" mass="7160">MSAHAVTPVEIPADAVAEIGELPRTASRIRRNRFGQWCTRDAYGTWTPHCGYDAALRVVDGDEVC</sequence>
<gene>
    <name evidence="1" type="ORF">BJ970_006540</name>
</gene>
<name>A0A840QFT6_9PSEU</name>
<organism evidence="1 2">
    <name type="scientific">Saccharopolyspora phatthalungensis</name>
    <dbReference type="NCBI Taxonomy" id="664693"/>
    <lineage>
        <taxon>Bacteria</taxon>
        <taxon>Bacillati</taxon>
        <taxon>Actinomycetota</taxon>
        <taxon>Actinomycetes</taxon>
        <taxon>Pseudonocardiales</taxon>
        <taxon>Pseudonocardiaceae</taxon>
        <taxon>Saccharopolyspora</taxon>
    </lineage>
</organism>
<evidence type="ECO:0000313" key="2">
    <source>
        <dbReference type="Proteomes" id="UP000584374"/>
    </source>
</evidence>